<reference evidence="2 3" key="1">
    <citation type="submission" date="2012-08" db="EMBL/GenBank/DDBJ databases">
        <title>Oryza genome evolution.</title>
        <authorList>
            <person name="Wing R.A."/>
        </authorList>
    </citation>
    <scope>NUCLEOTIDE SEQUENCE</scope>
</reference>
<keyword evidence="3" id="KW-1185">Reference proteome</keyword>
<dbReference type="HOGENOM" id="CLU_2944988_0_0_1"/>
<dbReference type="Proteomes" id="UP000032180">
    <property type="component" value="Chromosome 1"/>
</dbReference>
<proteinExistence type="predicted"/>
<reference evidence="3" key="2">
    <citation type="submission" date="2013-12" db="EMBL/GenBank/DDBJ databases">
        <authorList>
            <person name="Yu Y."/>
            <person name="Lee S."/>
            <person name="de Baynast K."/>
            <person name="Wissotski M."/>
            <person name="Liu L."/>
            <person name="Talag J."/>
            <person name="Goicoechea J."/>
            <person name="Angelova A."/>
            <person name="Jetty R."/>
            <person name="Kudrna D."/>
            <person name="Golser W."/>
            <person name="Rivera L."/>
            <person name="Zhang J."/>
            <person name="Wing R."/>
        </authorList>
    </citation>
    <scope>NUCLEOTIDE SEQUENCE</scope>
</reference>
<feature type="region of interest" description="Disordered" evidence="1">
    <location>
        <begin position="32"/>
        <end position="60"/>
    </location>
</feature>
<accession>A0A0D9UXD9</accession>
<dbReference type="EnsemblPlants" id="LPERR01G04480.1">
    <property type="protein sequence ID" value="LPERR01G04480.1"/>
    <property type="gene ID" value="LPERR01G04480"/>
</dbReference>
<reference evidence="2" key="3">
    <citation type="submission" date="2015-04" db="UniProtKB">
        <authorList>
            <consortium name="EnsemblPlants"/>
        </authorList>
    </citation>
    <scope>IDENTIFICATION</scope>
</reference>
<name>A0A0D9UXD9_9ORYZ</name>
<sequence length="60" mass="6119">MEAAERGNGEAGGTVSGLPPCALGWFRAAASPPRYGRESHPCRNLKPSRATPHGSSATAA</sequence>
<organism evidence="2 3">
    <name type="scientific">Leersia perrieri</name>
    <dbReference type="NCBI Taxonomy" id="77586"/>
    <lineage>
        <taxon>Eukaryota</taxon>
        <taxon>Viridiplantae</taxon>
        <taxon>Streptophyta</taxon>
        <taxon>Embryophyta</taxon>
        <taxon>Tracheophyta</taxon>
        <taxon>Spermatophyta</taxon>
        <taxon>Magnoliopsida</taxon>
        <taxon>Liliopsida</taxon>
        <taxon>Poales</taxon>
        <taxon>Poaceae</taxon>
        <taxon>BOP clade</taxon>
        <taxon>Oryzoideae</taxon>
        <taxon>Oryzeae</taxon>
        <taxon>Oryzinae</taxon>
        <taxon>Leersia</taxon>
    </lineage>
</organism>
<protein>
    <submittedName>
        <fullName evidence="2">Uncharacterized protein</fullName>
    </submittedName>
</protein>
<dbReference type="Gramene" id="LPERR01G04480.1">
    <property type="protein sequence ID" value="LPERR01G04480.1"/>
    <property type="gene ID" value="LPERR01G04480"/>
</dbReference>
<evidence type="ECO:0000256" key="1">
    <source>
        <dbReference type="SAM" id="MobiDB-lite"/>
    </source>
</evidence>
<evidence type="ECO:0000313" key="3">
    <source>
        <dbReference type="Proteomes" id="UP000032180"/>
    </source>
</evidence>
<dbReference type="AlphaFoldDB" id="A0A0D9UXD9"/>
<evidence type="ECO:0000313" key="2">
    <source>
        <dbReference type="EnsemblPlants" id="LPERR01G04480.1"/>
    </source>
</evidence>